<keyword evidence="5" id="KW-0732">Signal</keyword>
<evidence type="ECO:0000259" key="6">
    <source>
        <dbReference type="PROSITE" id="PS51123"/>
    </source>
</evidence>
<dbReference type="SUPFAM" id="SSF49478">
    <property type="entry name" value="Cna protein B-type domain"/>
    <property type="match status" value="1"/>
</dbReference>
<dbReference type="PRINTS" id="PR01021">
    <property type="entry name" value="OMPADOMAIN"/>
</dbReference>
<dbReference type="EMBL" id="JAVRHV010000002">
    <property type="protein sequence ID" value="MDT0552742.1"/>
    <property type="molecule type" value="Genomic_DNA"/>
</dbReference>
<dbReference type="Gene3D" id="2.60.40.1120">
    <property type="entry name" value="Carboxypeptidase-like, regulatory domain"/>
    <property type="match status" value="1"/>
</dbReference>
<evidence type="ECO:0000256" key="1">
    <source>
        <dbReference type="ARBA" id="ARBA00004442"/>
    </source>
</evidence>
<keyword evidence="8" id="KW-1185">Reference proteome</keyword>
<reference evidence="7 8" key="1">
    <citation type="submission" date="2023-09" db="EMBL/GenBank/DDBJ databases">
        <authorList>
            <person name="Rey-Velasco X."/>
        </authorList>
    </citation>
    <scope>NUCLEOTIDE SEQUENCE [LARGE SCALE GENOMIC DNA]</scope>
    <source>
        <strain evidence="7 8">P050</strain>
    </source>
</reference>
<dbReference type="Gene3D" id="3.30.1330.60">
    <property type="entry name" value="OmpA-like domain"/>
    <property type="match status" value="1"/>
</dbReference>
<evidence type="ECO:0000256" key="3">
    <source>
        <dbReference type="ARBA" id="ARBA00023237"/>
    </source>
</evidence>
<dbReference type="PANTHER" id="PTHR30329:SF21">
    <property type="entry name" value="LIPOPROTEIN YIAD-RELATED"/>
    <property type="match status" value="1"/>
</dbReference>
<feature type="signal peptide" evidence="5">
    <location>
        <begin position="1"/>
        <end position="20"/>
    </location>
</feature>
<dbReference type="InterPro" id="IPR011990">
    <property type="entry name" value="TPR-like_helical_dom_sf"/>
</dbReference>
<evidence type="ECO:0000256" key="2">
    <source>
        <dbReference type="ARBA" id="ARBA00023136"/>
    </source>
</evidence>
<gene>
    <name evidence="7" type="ORF">RM519_05745</name>
</gene>
<dbReference type="InterPro" id="IPR050330">
    <property type="entry name" value="Bact_OuterMem_StrucFunc"/>
</dbReference>
<protein>
    <submittedName>
        <fullName evidence="7">OmpA family protein</fullName>
    </submittedName>
</protein>
<dbReference type="SUPFAM" id="SSF82171">
    <property type="entry name" value="DPP6 N-terminal domain-like"/>
    <property type="match status" value="1"/>
</dbReference>
<evidence type="ECO:0000256" key="5">
    <source>
        <dbReference type="SAM" id="SignalP"/>
    </source>
</evidence>
<dbReference type="InterPro" id="IPR006665">
    <property type="entry name" value="OmpA-like"/>
</dbReference>
<dbReference type="Pfam" id="PF07676">
    <property type="entry name" value="PD40"/>
    <property type="match status" value="3"/>
</dbReference>
<dbReference type="Pfam" id="PF00691">
    <property type="entry name" value="OmpA"/>
    <property type="match status" value="1"/>
</dbReference>
<keyword evidence="3" id="KW-0998">Cell outer membrane</keyword>
<evidence type="ECO:0000313" key="7">
    <source>
        <dbReference type="EMBL" id="MDT0552742.1"/>
    </source>
</evidence>
<name>A0ABU2Y3G2_9FLAO</name>
<dbReference type="PROSITE" id="PS51123">
    <property type="entry name" value="OMPA_2"/>
    <property type="match status" value="1"/>
</dbReference>
<dbReference type="Gene3D" id="1.25.40.10">
    <property type="entry name" value="Tetratricopeptide repeat domain"/>
    <property type="match status" value="1"/>
</dbReference>
<dbReference type="SUPFAM" id="SSF103088">
    <property type="entry name" value="OmpA-like"/>
    <property type="match status" value="1"/>
</dbReference>
<sequence length="634" mass="71756">MKKLSTLILLFLVTSQLTVAQNIKKANQLFEKRAYIDAAALFLEEEEKSQDVLQKLGDCYYFNANMKSAVQWYKFLITEHFEGGTLSPEYLFRYAQALKGIENYKEADKWFKKYNDSESLVSNDNIDTDLFIKELNANIKRPYIIHDISSNTEGSEFAPFIHNDTVYFASTRNGGNTYEWNNLSYLDLYQASIDSIGDITNVSPLGPEINTKVHESNAAITKDGQTMYFTRNNFSTGKKKKDANKISHLKIYKAELLDSIWGNVTELPFNSDSFSVVHPALNADESKLYFASDMPGTIGSFDLFVVDINENGTFGTPKNLGSKINTTKREQFPFISSTENLYFASDGHLGLGGLDIFKSKISEETFSSPINMSNVINSNMDDFALIIDEERQTGYFSSNRSGGKGNDDIYRFTQTPEPFAKGIAKDKLTSSPLPGTEVILYDSSGQEVERSTVGKNGTFSFEVEPNSNYTLKGNLKAYNPAEVNFTTDKYAQAIVNLDLLLESYEKAEEKIIVEYGKLQIKIDPIFFYFNSWDIIPAAKPNLEEVVRVMKKYPDMIIEIGTHTDSRGDDDFNLELSHKRANSVRDYLVTKGVNPDNLKSVGYGETQLLNRCDDGVRCWESEHFKNRRCEFVILN</sequence>
<organism evidence="7 8">
    <name type="scientific">Urechidicola vernalis</name>
    <dbReference type="NCBI Taxonomy" id="3075600"/>
    <lineage>
        <taxon>Bacteria</taxon>
        <taxon>Pseudomonadati</taxon>
        <taxon>Bacteroidota</taxon>
        <taxon>Flavobacteriia</taxon>
        <taxon>Flavobacteriales</taxon>
        <taxon>Flavobacteriaceae</taxon>
        <taxon>Urechidicola</taxon>
    </lineage>
</organism>
<evidence type="ECO:0000313" key="8">
    <source>
        <dbReference type="Proteomes" id="UP001252186"/>
    </source>
</evidence>
<dbReference type="RefSeq" id="WP_311592676.1">
    <property type="nucleotide sequence ID" value="NZ_JAVRHV010000002.1"/>
</dbReference>
<accession>A0ABU2Y3G2</accession>
<dbReference type="InterPro" id="IPR006664">
    <property type="entry name" value="OMP_bac"/>
</dbReference>
<dbReference type="CDD" id="cd07185">
    <property type="entry name" value="OmpA_C-like"/>
    <property type="match status" value="1"/>
</dbReference>
<proteinExistence type="predicted"/>
<feature type="domain" description="OmpA-like" evidence="6">
    <location>
        <begin position="515"/>
        <end position="634"/>
    </location>
</feature>
<dbReference type="InterPro" id="IPR011659">
    <property type="entry name" value="WD40"/>
</dbReference>
<comment type="subcellular location">
    <subcellularLocation>
        <location evidence="1">Cell outer membrane</location>
    </subcellularLocation>
</comment>
<keyword evidence="2 4" id="KW-0472">Membrane</keyword>
<dbReference type="Proteomes" id="UP001252186">
    <property type="component" value="Unassembled WGS sequence"/>
</dbReference>
<comment type="caution">
    <text evidence="7">The sequence shown here is derived from an EMBL/GenBank/DDBJ whole genome shotgun (WGS) entry which is preliminary data.</text>
</comment>
<feature type="chain" id="PRO_5045725038" evidence="5">
    <location>
        <begin position="21"/>
        <end position="634"/>
    </location>
</feature>
<dbReference type="InterPro" id="IPR036737">
    <property type="entry name" value="OmpA-like_sf"/>
</dbReference>
<dbReference type="SUPFAM" id="SSF48452">
    <property type="entry name" value="TPR-like"/>
    <property type="match status" value="1"/>
</dbReference>
<dbReference type="PANTHER" id="PTHR30329">
    <property type="entry name" value="STATOR ELEMENT OF FLAGELLAR MOTOR COMPLEX"/>
    <property type="match status" value="1"/>
</dbReference>
<evidence type="ECO:0000256" key="4">
    <source>
        <dbReference type="PROSITE-ProRule" id="PRU00473"/>
    </source>
</evidence>